<name>A0A7S6RBG3_9CAUD</name>
<organism evidence="1 2">
    <name type="scientific">Bacillus phage Kirov</name>
    <dbReference type="NCBI Taxonomy" id="2783539"/>
    <lineage>
        <taxon>Viruses</taxon>
        <taxon>Duplodnaviria</taxon>
        <taxon>Heunggongvirae</taxon>
        <taxon>Uroviricota</taxon>
        <taxon>Caudoviricetes</taxon>
        <taxon>Andregratiavirinae</taxon>
        <taxon>Kirovvirus</taxon>
        <taxon>Kirovvirus kirov</taxon>
    </lineage>
</organism>
<evidence type="ECO:0000313" key="1">
    <source>
        <dbReference type="EMBL" id="QOV08459.1"/>
    </source>
</evidence>
<proteinExistence type="predicted"/>
<protein>
    <submittedName>
        <fullName evidence="1">Uncharacterized protein</fullName>
    </submittedName>
</protein>
<keyword evidence="2" id="KW-1185">Reference proteome</keyword>
<sequence>MMNRDKLVAIRNGMVIVLQEAIKLGNKGEYTLYNDTIMKIRGMEGYKVERLQGVMEIEGTAYTSGDVVVIVYENNEPIMTIYRNKHDEMIVLEVDIDDLLTQAELDMKYSDAWTFEAMMDMLTGRAVEPI</sequence>
<dbReference type="EMBL" id="MW084976">
    <property type="protein sequence ID" value="QOV08459.1"/>
    <property type="molecule type" value="Genomic_DNA"/>
</dbReference>
<reference evidence="1 2" key="1">
    <citation type="submission" date="2020-10" db="EMBL/GenBank/DDBJ databases">
        <authorList>
            <person name="Kazantseva O.A."/>
            <person name="Piligrimova E.G."/>
            <person name="Shadrin A.M."/>
        </authorList>
    </citation>
    <scope>NUCLEOTIDE SEQUENCE [LARGE SCALE GENOMIC DNA]</scope>
</reference>
<evidence type="ECO:0000313" key="2">
    <source>
        <dbReference type="Proteomes" id="UP000594029"/>
    </source>
</evidence>
<gene>
    <name evidence="1" type="ORF">Kirov_260</name>
</gene>
<dbReference type="Proteomes" id="UP000594029">
    <property type="component" value="Segment"/>
</dbReference>
<accession>A0A7S6RBG3</accession>